<dbReference type="OrthoDB" id="1318779at2"/>
<dbReference type="InterPro" id="IPR027375">
    <property type="entry name" value="DKNYY"/>
</dbReference>
<evidence type="ECO:0000313" key="2">
    <source>
        <dbReference type="Proteomes" id="UP000306402"/>
    </source>
</evidence>
<dbReference type="Proteomes" id="UP000306402">
    <property type="component" value="Unassembled WGS sequence"/>
</dbReference>
<dbReference type="EMBL" id="VCEJ01000004">
    <property type="protein sequence ID" value="TLV01473.1"/>
    <property type="molecule type" value="Genomic_DNA"/>
</dbReference>
<accession>A0A5R9KYW8</accession>
<dbReference type="RefSeq" id="WP_138366844.1">
    <property type="nucleotide sequence ID" value="NZ_VCEJ01000004.1"/>
</dbReference>
<dbReference type="AlphaFoldDB" id="A0A5R9KYW8"/>
<reference evidence="1 2" key="1">
    <citation type="submission" date="2019-05" db="EMBL/GenBank/DDBJ databases">
        <authorList>
            <person name="Qu J.-H."/>
        </authorList>
    </citation>
    <scope>NUCLEOTIDE SEQUENCE [LARGE SCALE GENOMIC DNA]</scope>
    <source>
        <strain evidence="1 2">T17</strain>
    </source>
</reference>
<protein>
    <submittedName>
        <fullName evidence="1">Uncharacterized protein</fullName>
    </submittedName>
</protein>
<proteinExistence type="predicted"/>
<gene>
    <name evidence="1" type="ORF">FEN17_18780</name>
</gene>
<organism evidence="1 2">
    <name type="scientific">Dyadobacter luticola</name>
    <dbReference type="NCBI Taxonomy" id="1979387"/>
    <lineage>
        <taxon>Bacteria</taxon>
        <taxon>Pseudomonadati</taxon>
        <taxon>Bacteroidota</taxon>
        <taxon>Cytophagia</taxon>
        <taxon>Cytophagales</taxon>
        <taxon>Spirosomataceae</taxon>
        <taxon>Dyadobacter</taxon>
    </lineage>
</organism>
<evidence type="ECO:0000313" key="1">
    <source>
        <dbReference type="EMBL" id="TLV01473.1"/>
    </source>
</evidence>
<keyword evidence="2" id="KW-1185">Reference proteome</keyword>
<comment type="caution">
    <text evidence="1">The sequence shown here is derived from an EMBL/GenBank/DDBJ whole genome shotgun (WGS) entry which is preliminary data.</text>
</comment>
<sequence length="159" mass="18939">MRDVFKIIKWLLKLFFLILGGLLREIFHLPEKPKPVKFNGVVVKNKNFHVFNKSFAKDLTTAYYKLYAFNYADVPTFVALDEHYAKDCNRAYYCDEYREGQNYYLTKKQRIVTIHDIDFESFETLGDGYAKDKRNTYFKGRYFKPDQASTPVNFNLLNH</sequence>
<dbReference type="Pfam" id="PF13644">
    <property type="entry name" value="DKNYY"/>
    <property type="match status" value="1"/>
</dbReference>
<name>A0A5R9KYW8_9BACT</name>